<comment type="catalytic activity">
    <reaction evidence="1 13">
        <text>ATP + protein L-histidine = ADP + protein N-phospho-L-histidine.</text>
        <dbReference type="EC" id="2.7.13.3"/>
    </reaction>
</comment>
<dbReference type="InterPro" id="IPR017202">
    <property type="entry name" value="LiaS/VraS"/>
</dbReference>
<keyword evidence="10 15" id="KW-1133">Transmembrane helix</keyword>
<evidence type="ECO:0000256" key="11">
    <source>
        <dbReference type="ARBA" id="ARBA00023012"/>
    </source>
</evidence>
<keyword evidence="9 13" id="KW-0067">ATP-binding</keyword>
<evidence type="ECO:0000256" key="5">
    <source>
        <dbReference type="ARBA" id="ARBA00022679"/>
    </source>
</evidence>
<evidence type="ECO:0000313" key="17">
    <source>
        <dbReference type="EMBL" id="MFB9757781.1"/>
    </source>
</evidence>
<evidence type="ECO:0000256" key="3">
    <source>
        <dbReference type="ARBA" id="ARBA00022475"/>
    </source>
</evidence>
<evidence type="ECO:0000256" key="9">
    <source>
        <dbReference type="ARBA" id="ARBA00022840"/>
    </source>
</evidence>
<dbReference type="Gene3D" id="1.20.5.1930">
    <property type="match status" value="1"/>
</dbReference>
<dbReference type="SUPFAM" id="SSF55874">
    <property type="entry name" value="ATPase domain of HSP90 chaperone/DNA topoisomerase II/histidine kinase"/>
    <property type="match status" value="1"/>
</dbReference>
<evidence type="ECO:0000256" key="6">
    <source>
        <dbReference type="ARBA" id="ARBA00022692"/>
    </source>
</evidence>
<evidence type="ECO:0000256" key="4">
    <source>
        <dbReference type="ARBA" id="ARBA00022553"/>
    </source>
</evidence>
<dbReference type="InterPro" id="IPR036890">
    <property type="entry name" value="HATPase_C_sf"/>
</dbReference>
<dbReference type="SMART" id="SM00387">
    <property type="entry name" value="HATPase_c"/>
    <property type="match status" value="1"/>
</dbReference>
<keyword evidence="6 15" id="KW-0812">Transmembrane</keyword>
<dbReference type="PANTHER" id="PTHR24421:SF37">
    <property type="entry name" value="SENSOR HISTIDINE KINASE NARS"/>
    <property type="match status" value="1"/>
</dbReference>
<keyword evidence="12 13" id="KW-0472">Membrane</keyword>
<evidence type="ECO:0000256" key="15">
    <source>
        <dbReference type="SAM" id="Phobius"/>
    </source>
</evidence>
<protein>
    <recommendedName>
        <fullName evidence="13">Sensor histidine kinase</fullName>
        <ecNumber evidence="13">2.7.13.3</ecNumber>
    </recommendedName>
</protein>
<dbReference type="InterPro" id="IPR003594">
    <property type="entry name" value="HATPase_dom"/>
</dbReference>
<evidence type="ECO:0000259" key="16">
    <source>
        <dbReference type="PROSITE" id="PS50109"/>
    </source>
</evidence>
<dbReference type="InterPro" id="IPR011712">
    <property type="entry name" value="Sig_transdc_His_kin_sub3_dim/P"/>
</dbReference>
<feature type="transmembrane region" description="Helical" evidence="15">
    <location>
        <begin position="52"/>
        <end position="71"/>
    </location>
</feature>
<evidence type="ECO:0000256" key="10">
    <source>
        <dbReference type="ARBA" id="ARBA00022989"/>
    </source>
</evidence>
<keyword evidence="7 13" id="KW-0547">Nucleotide-binding</keyword>
<accession>A0ABV5WBL1</accession>
<dbReference type="PIRSF" id="PIRSF037431">
    <property type="entry name" value="STHK_LiaS"/>
    <property type="match status" value="1"/>
</dbReference>
<gene>
    <name evidence="17" type="ORF">ACFFMS_04385</name>
</gene>
<dbReference type="PROSITE" id="PS51257">
    <property type="entry name" value="PROKAR_LIPOPROTEIN"/>
    <property type="match status" value="1"/>
</dbReference>
<keyword evidence="14" id="KW-0175">Coiled coil</keyword>
<keyword evidence="5 13" id="KW-0808">Transferase</keyword>
<feature type="transmembrane region" description="Helical" evidence="15">
    <location>
        <begin position="12"/>
        <end position="32"/>
    </location>
</feature>
<sequence>MGKQSSFPWTYFNYSILSCLGVSLFATIVYAWKSKQPVYEFLVGREIASVPLVLFVIGGSGLFGAVIGYSIGQYTKRRLNEISSVLLEVERGSYPKEDLFTVEDELSSIGKRIVALSYRLEEQAGLFQKLTNERAEWSEEMRQATISEERQRLARDLHDSVSQQLFAMSMMMSAVIAQNDRNSETVSKQLQLVEHMVINAQTEMRALLLHLRPIQLEGKKLKDGIEELLTELSRKQHIHLSWHIEQIDLEKGVEDHLFRIVQEALSNMLRHSKANKMELRFRRFGKYAILKMMDDGIGFDVSQRKAGSYGLESMQERSQEIGGTFKILSFPNKGTQLEVKIPIIAREEG</sequence>
<evidence type="ECO:0000256" key="12">
    <source>
        <dbReference type="ARBA" id="ARBA00023136"/>
    </source>
</evidence>
<comment type="caution">
    <text evidence="17">The sequence shown here is derived from an EMBL/GenBank/DDBJ whole genome shotgun (WGS) entry which is preliminary data.</text>
</comment>
<dbReference type="EMBL" id="JBHMAF010000017">
    <property type="protein sequence ID" value="MFB9757781.1"/>
    <property type="molecule type" value="Genomic_DNA"/>
</dbReference>
<dbReference type="InterPro" id="IPR050482">
    <property type="entry name" value="Sensor_HK_TwoCompSys"/>
</dbReference>
<keyword evidence="3 13" id="KW-1003">Cell membrane</keyword>
<keyword evidence="8 13" id="KW-0418">Kinase</keyword>
<dbReference type="CDD" id="cd16917">
    <property type="entry name" value="HATPase_UhpB-NarQ-NarX-like"/>
    <property type="match status" value="1"/>
</dbReference>
<dbReference type="PANTHER" id="PTHR24421">
    <property type="entry name" value="NITRATE/NITRITE SENSOR PROTEIN NARX-RELATED"/>
    <property type="match status" value="1"/>
</dbReference>
<feature type="coiled-coil region" evidence="14">
    <location>
        <begin position="120"/>
        <end position="147"/>
    </location>
</feature>
<keyword evidence="4" id="KW-0597">Phosphoprotein</keyword>
<dbReference type="RefSeq" id="WP_379948146.1">
    <property type="nucleotide sequence ID" value="NZ_JBHMAF010000017.1"/>
</dbReference>
<dbReference type="Pfam" id="PF07730">
    <property type="entry name" value="HisKA_3"/>
    <property type="match status" value="1"/>
</dbReference>
<evidence type="ECO:0000256" key="1">
    <source>
        <dbReference type="ARBA" id="ARBA00000085"/>
    </source>
</evidence>
<dbReference type="GO" id="GO:0016301">
    <property type="term" value="F:kinase activity"/>
    <property type="evidence" value="ECO:0007669"/>
    <property type="project" value="UniProtKB-KW"/>
</dbReference>
<evidence type="ECO:0000256" key="13">
    <source>
        <dbReference type="PIRNR" id="PIRNR037431"/>
    </source>
</evidence>
<dbReference type="PROSITE" id="PS50109">
    <property type="entry name" value="HIS_KIN"/>
    <property type="match status" value="1"/>
</dbReference>
<proteinExistence type="predicted"/>
<feature type="domain" description="Histidine kinase" evidence="16">
    <location>
        <begin position="152"/>
        <end position="345"/>
    </location>
</feature>
<evidence type="ECO:0000256" key="7">
    <source>
        <dbReference type="ARBA" id="ARBA00022741"/>
    </source>
</evidence>
<organism evidence="17 18">
    <name type="scientific">Ectobacillus funiculus</name>
    <dbReference type="NCBI Taxonomy" id="137993"/>
    <lineage>
        <taxon>Bacteria</taxon>
        <taxon>Bacillati</taxon>
        <taxon>Bacillota</taxon>
        <taxon>Bacilli</taxon>
        <taxon>Bacillales</taxon>
        <taxon>Bacillaceae</taxon>
        <taxon>Ectobacillus</taxon>
    </lineage>
</organism>
<dbReference type="EC" id="2.7.13.3" evidence="13"/>
<comment type="subcellular location">
    <subcellularLocation>
        <location evidence="2 13">Cell membrane</location>
        <topology evidence="2 13">Multi-pass membrane protein</topology>
    </subcellularLocation>
</comment>
<name>A0ABV5WBL1_9BACI</name>
<keyword evidence="18" id="KW-1185">Reference proteome</keyword>
<dbReference type="Proteomes" id="UP001589609">
    <property type="component" value="Unassembled WGS sequence"/>
</dbReference>
<dbReference type="Pfam" id="PF02518">
    <property type="entry name" value="HATPase_c"/>
    <property type="match status" value="1"/>
</dbReference>
<keyword evidence="11 13" id="KW-0902">Two-component regulatory system</keyword>
<dbReference type="Gene3D" id="3.30.565.10">
    <property type="entry name" value="Histidine kinase-like ATPase, C-terminal domain"/>
    <property type="match status" value="1"/>
</dbReference>
<evidence type="ECO:0000256" key="8">
    <source>
        <dbReference type="ARBA" id="ARBA00022777"/>
    </source>
</evidence>
<evidence type="ECO:0000256" key="14">
    <source>
        <dbReference type="SAM" id="Coils"/>
    </source>
</evidence>
<evidence type="ECO:0000256" key="2">
    <source>
        <dbReference type="ARBA" id="ARBA00004651"/>
    </source>
</evidence>
<reference evidence="17 18" key="1">
    <citation type="submission" date="2024-09" db="EMBL/GenBank/DDBJ databases">
        <authorList>
            <person name="Sun Q."/>
            <person name="Mori K."/>
        </authorList>
    </citation>
    <scope>NUCLEOTIDE SEQUENCE [LARGE SCALE GENOMIC DNA]</scope>
    <source>
        <strain evidence="17 18">JCM 11201</strain>
    </source>
</reference>
<evidence type="ECO:0000313" key="18">
    <source>
        <dbReference type="Proteomes" id="UP001589609"/>
    </source>
</evidence>
<dbReference type="InterPro" id="IPR005467">
    <property type="entry name" value="His_kinase_dom"/>
</dbReference>